<gene>
    <name evidence="1" type="ORF">Dsin_001837</name>
</gene>
<proteinExistence type="predicted"/>
<protein>
    <submittedName>
        <fullName evidence="1">Uncharacterized protein</fullName>
    </submittedName>
</protein>
<evidence type="ECO:0000313" key="2">
    <source>
        <dbReference type="Proteomes" id="UP001281410"/>
    </source>
</evidence>
<evidence type="ECO:0000313" key="1">
    <source>
        <dbReference type="EMBL" id="KAK3229956.1"/>
    </source>
</evidence>
<reference evidence="1" key="1">
    <citation type="journal article" date="2023" name="Plant J.">
        <title>Genome sequences and population genomics provide insights into the demographic history, inbreeding, and mutation load of two 'living fossil' tree species of Dipteronia.</title>
        <authorList>
            <person name="Feng Y."/>
            <person name="Comes H.P."/>
            <person name="Chen J."/>
            <person name="Zhu S."/>
            <person name="Lu R."/>
            <person name="Zhang X."/>
            <person name="Li P."/>
            <person name="Qiu J."/>
            <person name="Olsen K.M."/>
            <person name="Qiu Y."/>
        </authorList>
    </citation>
    <scope>NUCLEOTIDE SEQUENCE</scope>
    <source>
        <strain evidence="1">NBL</strain>
    </source>
</reference>
<dbReference type="AlphaFoldDB" id="A0AAE0EIU8"/>
<sequence length="134" mass="15243">MNRNFLWGHTSSNSTVHLINWDTISLPKRNGGLGIKKTKCMNQALLAKAGWRLLQIDNGIWCQLLKHKYLNNIVLTDPNLNKNKVCSSTWKSISFGAKLIDKGLKWRVGSGTHIRFWVDNWVPDVGVLKDHAHV</sequence>
<keyword evidence="2" id="KW-1185">Reference proteome</keyword>
<name>A0AAE0EIU8_9ROSI</name>
<organism evidence="1 2">
    <name type="scientific">Dipteronia sinensis</name>
    <dbReference type="NCBI Taxonomy" id="43782"/>
    <lineage>
        <taxon>Eukaryota</taxon>
        <taxon>Viridiplantae</taxon>
        <taxon>Streptophyta</taxon>
        <taxon>Embryophyta</taxon>
        <taxon>Tracheophyta</taxon>
        <taxon>Spermatophyta</taxon>
        <taxon>Magnoliopsida</taxon>
        <taxon>eudicotyledons</taxon>
        <taxon>Gunneridae</taxon>
        <taxon>Pentapetalae</taxon>
        <taxon>rosids</taxon>
        <taxon>malvids</taxon>
        <taxon>Sapindales</taxon>
        <taxon>Sapindaceae</taxon>
        <taxon>Hippocastanoideae</taxon>
        <taxon>Acereae</taxon>
        <taxon>Dipteronia</taxon>
    </lineage>
</organism>
<dbReference type="EMBL" id="JANJYJ010000001">
    <property type="protein sequence ID" value="KAK3229956.1"/>
    <property type="molecule type" value="Genomic_DNA"/>
</dbReference>
<comment type="caution">
    <text evidence="1">The sequence shown here is derived from an EMBL/GenBank/DDBJ whole genome shotgun (WGS) entry which is preliminary data.</text>
</comment>
<dbReference type="Proteomes" id="UP001281410">
    <property type="component" value="Unassembled WGS sequence"/>
</dbReference>
<accession>A0AAE0EIU8</accession>